<feature type="transmembrane region" description="Helical" evidence="1">
    <location>
        <begin position="123"/>
        <end position="144"/>
    </location>
</feature>
<dbReference type="OrthoDB" id="258418at2759"/>
<accession>S9TZE9</accession>
<protein>
    <submittedName>
        <fullName evidence="2">Uncharacterized protein</fullName>
    </submittedName>
</protein>
<proteinExistence type="predicted"/>
<evidence type="ECO:0000313" key="2">
    <source>
        <dbReference type="EMBL" id="EPY23922.1"/>
    </source>
</evidence>
<keyword evidence="1" id="KW-0472">Membrane</keyword>
<organism evidence="2 3">
    <name type="scientific">Strigomonas culicis</name>
    <dbReference type="NCBI Taxonomy" id="28005"/>
    <lineage>
        <taxon>Eukaryota</taxon>
        <taxon>Discoba</taxon>
        <taxon>Euglenozoa</taxon>
        <taxon>Kinetoplastea</taxon>
        <taxon>Metakinetoplastina</taxon>
        <taxon>Trypanosomatida</taxon>
        <taxon>Trypanosomatidae</taxon>
        <taxon>Strigomonadinae</taxon>
        <taxon>Strigomonas</taxon>
    </lineage>
</organism>
<keyword evidence="1" id="KW-0812">Transmembrane</keyword>
<sequence>MLRVTSRVHFFDKLGSTKLGAEVLAKTRSDMQNIAQPEKTNMLLRFFTRRRPIDFLAIEVDGPMTKELLPHFRYVRHGLTCLLMAPVFYYLFTGRMAPSYYIMVSTRLFTREQYDRMWELSDWYMVLAGQCFVAVVLYDFSVYLRYPFFAYVVAPFYRKMNWSKPLPTGSYSVKELRGACAAGGAGPTGTSAGAGQAAGGKGQAEPIWHPQEVVTVTLSSLF</sequence>
<evidence type="ECO:0000313" key="3">
    <source>
        <dbReference type="Proteomes" id="UP000015354"/>
    </source>
</evidence>
<dbReference type="Proteomes" id="UP000015354">
    <property type="component" value="Unassembled WGS sequence"/>
</dbReference>
<dbReference type="AlphaFoldDB" id="S9TZE9"/>
<comment type="caution">
    <text evidence="2">The sequence shown here is derived from an EMBL/GenBank/DDBJ whole genome shotgun (WGS) entry which is preliminary data.</text>
</comment>
<evidence type="ECO:0000256" key="1">
    <source>
        <dbReference type="SAM" id="Phobius"/>
    </source>
</evidence>
<keyword evidence="1" id="KW-1133">Transmembrane helix</keyword>
<gene>
    <name evidence="2" type="ORF">STCU_07391</name>
</gene>
<name>S9TZE9_9TRYP</name>
<reference evidence="2 3" key="1">
    <citation type="journal article" date="2013" name="PLoS ONE">
        <title>Predicting the Proteins of Angomonas deanei, Strigomonas culicis and Their Respective Endosymbionts Reveals New Aspects of the Trypanosomatidae Family.</title>
        <authorList>
            <person name="Motta M.C."/>
            <person name="Martins A.C."/>
            <person name="de Souza S.S."/>
            <person name="Catta-Preta C.M."/>
            <person name="Silva R."/>
            <person name="Klein C.C."/>
            <person name="de Almeida L.G."/>
            <person name="de Lima Cunha O."/>
            <person name="Ciapina L.P."/>
            <person name="Brocchi M."/>
            <person name="Colabardini A.C."/>
            <person name="de Araujo Lima B."/>
            <person name="Machado C.R."/>
            <person name="de Almeida Soares C.M."/>
            <person name="Probst C.M."/>
            <person name="de Menezes C.B."/>
            <person name="Thompson C.E."/>
            <person name="Bartholomeu D.C."/>
            <person name="Gradia D.F."/>
            <person name="Pavoni D.P."/>
            <person name="Grisard E.C."/>
            <person name="Fantinatti-Garboggini F."/>
            <person name="Marchini F.K."/>
            <person name="Rodrigues-Luiz G.F."/>
            <person name="Wagner G."/>
            <person name="Goldman G.H."/>
            <person name="Fietto J.L."/>
            <person name="Elias M.C."/>
            <person name="Goldman M.H."/>
            <person name="Sagot M.F."/>
            <person name="Pereira M."/>
            <person name="Stoco P.H."/>
            <person name="de Mendonca-Neto R.P."/>
            <person name="Teixeira S.M."/>
            <person name="Maciel T.E."/>
            <person name="de Oliveira Mendes T.A."/>
            <person name="Urmenyi T.P."/>
            <person name="de Souza W."/>
            <person name="Schenkman S."/>
            <person name="de Vasconcelos A.T."/>
        </authorList>
    </citation>
    <scope>NUCLEOTIDE SEQUENCE [LARGE SCALE GENOMIC DNA]</scope>
</reference>
<feature type="transmembrane region" description="Helical" evidence="1">
    <location>
        <begin position="74"/>
        <end position="92"/>
    </location>
</feature>
<dbReference type="EMBL" id="ATMH01007391">
    <property type="protein sequence ID" value="EPY23922.1"/>
    <property type="molecule type" value="Genomic_DNA"/>
</dbReference>
<keyword evidence="3" id="KW-1185">Reference proteome</keyword>